<feature type="domain" description="Serine dehydratase-like alpha subunit" evidence="2">
    <location>
        <begin position="91"/>
        <end position="426"/>
    </location>
</feature>
<sequence length="433" mass="45059">MSEQTNPLWNHFIRAVQEEVKPALGCTEPISLALACATAAELLPGKVTKIEAWVSPNLMKNGLGVTVPGTGMVGLPIAAALGATGGHAQAGLEVLKGASTEALAQAKALLNTGKVQVKLQEPCDEILYSRACVYAGDASAMVTIAGGHTRIVEILCQGETRFILDEQPQNADSDPLAVLSHATLLQIIEFVEQVPFEAIRFILQAAQLNDALSREGLSGNWGLHIGATLHKQRSRGWVAQDVGSDIVIRTSAASDARMGGAVLPAMSNSGSGNQGITATLPVVVVAEHIQADDEKLARALMLSHLSAIYIHYQLPRLSALCAATTAGMGSAAGMAWLMGGGYQTISMAISSMIGDVSGMICDGASNSCAMKVSTSVASAWKAVMMALDDTAVTGNEGIVAHSVEQSIANLCALACRSMQATDKQIIEIMASKV</sequence>
<dbReference type="PIRSF" id="PIRSF006054">
    <property type="entry name" value="UCP006054"/>
    <property type="match status" value="1"/>
</dbReference>
<reference evidence="3" key="1">
    <citation type="submission" date="2020-09" db="EMBL/GenBank/DDBJ databases">
        <title>First Report of a novel Colistin-Resistant species of Enterobacter cloacae complex Producing MCR-5 isolated from hospital sewage water.</title>
        <authorList>
            <person name="Zhou K."/>
        </authorList>
    </citation>
    <scope>NUCLEOTIDE SEQUENCE [LARGE SCALE GENOMIC DNA]</scope>
    <source>
        <strain evidence="3">HSW1412</strain>
    </source>
</reference>
<evidence type="ECO:0000313" key="3">
    <source>
        <dbReference type="EMBL" id="QPK00022.1"/>
    </source>
</evidence>
<dbReference type="InterPro" id="IPR005130">
    <property type="entry name" value="Ser_deHydtase-like_asu"/>
</dbReference>
<dbReference type="PANTHER" id="PTHR30501:SF2">
    <property type="entry name" value="UPF0597 PROTEIN YHAM"/>
    <property type="match status" value="1"/>
</dbReference>
<proteinExistence type="inferred from homology"/>
<dbReference type="Pfam" id="PF03313">
    <property type="entry name" value="SDH_alpha"/>
    <property type="match status" value="1"/>
</dbReference>
<dbReference type="InterPro" id="IPR021144">
    <property type="entry name" value="UPF0597"/>
</dbReference>
<dbReference type="PANTHER" id="PTHR30501">
    <property type="entry name" value="UPF0597 PROTEIN YHAM"/>
    <property type="match status" value="1"/>
</dbReference>
<dbReference type="GO" id="GO:0080146">
    <property type="term" value="F:L-cysteine desulfhydrase activity"/>
    <property type="evidence" value="ECO:0007669"/>
    <property type="project" value="TreeGrafter"/>
</dbReference>
<dbReference type="HAMAP" id="MF_01845">
    <property type="entry name" value="UPF0597"/>
    <property type="match status" value="1"/>
</dbReference>
<name>A0A7T0GZZ2_9ENTR</name>
<gene>
    <name evidence="3" type="ORF">IDM36_19455</name>
</gene>
<evidence type="ECO:0000256" key="1">
    <source>
        <dbReference type="HAMAP-Rule" id="MF_01845"/>
    </source>
</evidence>
<dbReference type="GO" id="GO:0019450">
    <property type="term" value="P:L-cysteine catabolic process to pyruvate"/>
    <property type="evidence" value="ECO:0007669"/>
    <property type="project" value="TreeGrafter"/>
</dbReference>
<evidence type="ECO:0000259" key="2">
    <source>
        <dbReference type="Pfam" id="PF03313"/>
    </source>
</evidence>
<protein>
    <recommendedName>
        <fullName evidence="1">UPF0597 protein IDM36_19455</fullName>
    </recommendedName>
</protein>
<accession>A0A7T0GZZ2</accession>
<comment type="similarity">
    <text evidence="1">Belongs to the UPF0597 family.</text>
</comment>
<dbReference type="AlphaFoldDB" id="A0A7T0GZZ2"/>
<organism evidence="3">
    <name type="scientific">Enterobacter mori</name>
    <dbReference type="NCBI Taxonomy" id="539813"/>
    <lineage>
        <taxon>Bacteria</taxon>
        <taxon>Pseudomonadati</taxon>
        <taxon>Pseudomonadota</taxon>
        <taxon>Gammaproteobacteria</taxon>
        <taxon>Enterobacterales</taxon>
        <taxon>Enterobacteriaceae</taxon>
        <taxon>Enterobacter</taxon>
    </lineage>
</organism>
<dbReference type="EMBL" id="CP061801">
    <property type="protein sequence ID" value="QPK00022.1"/>
    <property type="molecule type" value="Genomic_DNA"/>
</dbReference>